<dbReference type="PROSITE" id="PS52004">
    <property type="entry name" value="KS3_2"/>
    <property type="match status" value="1"/>
</dbReference>
<dbReference type="InterPro" id="IPR014030">
    <property type="entry name" value="Ketoacyl_synth_N"/>
</dbReference>
<dbReference type="Gene3D" id="3.40.47.10">
    <property type="match status" value="1"/>
</dbReference>
<accession>A0ABM1J024</accession>
<dbReference type="InterPro" id="IPR014031">
    <property type="entry name" value="Ketoacyl_synth_C"/>
</dbReference>
<dbReference type="CDD" id="cd00833">
    <property type="entry name" value="PKS"/>
    <property type="match status" value="1"/>
</dbReference>
<protein>
    <submittedName>
        <fullName evidence="3">Fatty acid synthase-like</fullName>
    </submittedName>
</protein>
<dbReference type="InterPro" id="IPR020841">
    <property type="entry name" value="PKS_Beta-ketoAc_synthase_dom"/>
</dbReference>
<evidence type="ECO:0000313" key="2">
    <source>
        <dbReference type="Proteomes" id="UP000694924"/>
    </source>
</evidence>
<dbReference type="InterPro" id="IPR050091">
    <property type="entry name" value="PKS_NRPS_Biosynth_Enz"/>
</dbReference>
<reference evidence="3" key="1">
    <citation type="submission" date="2025-08" db="UniProtKB">
        <authorList>
            <consortium name="RefSeq"/>
        </authorList>
    </citation>
    <scope>IDENTIFICATION</scope>
    <source>
        <tissue evidence="3">Whole body</tissue>
    </source>
</reference>
<dbReference type="Pfam" id="PF00698">
    <property type="entry name" value="Acyl_transf_1"/>
    <property type="match status" value="1"/>
</dbReference>
<dbReference type="Gene3D" id="3.40.366.10">
    <property type="entry name" value="Malonyl-Coenzyme A Acyl Carrier Protein, domain 2"/>
    <property type="match status" value="1"/>
</dbReference>
<dbReference type="InterPro" id="IPR016039">
    <property type="entry name" value="Thiolase-like"/>
</dbReference>
<dbReference type="PANTHER" id="PTHR43775">
    <property type="entry name" value="FATTY ACID SYNTHASE"/>
    <property type="match status" value="1"/>
</dbReference>
<dbReference type="PANTHER" id="PTHR43775:SF23">
    <property type="entry name" value="FATTY ACID SYNTHASE 3"/>
    <property type="match status" value="1"/>
</dbReference>
<dbReference type="SMART" id="SM00825">
    <property type="entry name" value="PKS_KS"/>
    <property type="match status" value="1"/>
</dbReference>
<dbReference type="SUPFAM" id="SSF55048">
    <property type="entry name" value="Probable ACP-binding domain of malonyl-CoA ACP transacylase"/>
    <property type="match status" value="1"/>
</dbReference>
<dbReference type="Gene3D" id="3.30.70.3290">
    <property type="match status" value="1"/>
</dbReference>
<keyword evidence="2" id="KW-1185">Reference proteome</keyword>
<proteinExistence type="predicted"/>
<dbReference type="RefSeq" id="XP_015185811.1">
    <property type="nucleotide sequence ID" value="XM_015330325.1"/>
</dbReference>
<dbReference type="SUPFAM" id="SSF53901">
    <property type="entry name" value="Thiolase-like"/>
    <property type="match status" value="1"/>
</dbReference>
<dbReference type="InterPro" id="IPR001227">
    <property type="entry name" value="Ac_transferase_dom_sf"/>
</dbReference>
<evidence type="ECO:0000313" key="3">
    <source>
        <dbReference type="RefSeq" id="XP_015185811.1"/>
    </source>
</evidence>
<dbReference type="Proteomes" id="UP000694924">
    <property type="component" value="Unplaced"/>
</dbReference>
<dbReference type="Pfam" id="PF02801">
    <property type="entry name" value="Ketoacyl-synt_C"/>
    <property type="match status" value="1"/>
</dbReference>
<dbReference type="InterPro" id="IPR016035">
    <property type="entry name" value="Acyl_Trfase/lysoPLipase"/>
</dbReference>
<feature type="domain" description="Ketosynthase family 3 (KS3)" evidence="1">
    <location>
        <begin position="59"/>
        <end position="468"/>
    </location>
</feature>
<sequence length="1002" mass="111804">MSIVTSQKFQEVELNKKRQKIWSYWIAHIKASSRQTELIPIVLFLLTHSNNMTLKDFDDDAVVISGISGRFPDCDNIDELKEKLFNGIDCVSSDHKRWKFYDARVPARLGKMLQLDKFDNLGFGIHSRMSHFIDPVARMATEVAFEAVTDAGINPVELRNTKTNVYGAVTLCESDKVLFYEKIEQSGQNLTGCCRALLSNRISYCLDLIGSSYTADSDSSSSAVAIQKAYEDLKSNSCDYAIIATGITTLHPQTSYHLSNLGLLSPDGVNRSFDEKATGSTRSESIGAIFLQKAKHAKRIYAEVVNAFTFYGDSMSRDTCLFPIGEFQAEIMKQTLTHSGLKPADINYIEADGTAVKSMDLEELKAINLIYGKDRNPSNPLLIGSIKSNVGNTLSANLVNSVIKVLIAMEKEVIPPNLHYNEPPKDVKCLQDGRVKVVTKPTPWVDGDYAALNTSSLNGVFSHIILKRNSKGKKKRDLRSNNMPRLFVISCRNQEMISSIFNVLQQNKGDDELSQLIYEITEKPFVHSVYSGYIIIPESEEANSEQSIELIPNNSRPIWFVFSGMGSQWTGMGESLMKIPVFAEAIKKCDAVLKPRGYDIVHIICDKDPKIYDNMINCFLGIAAIQIGLVDILYAVGVQPNYMIGHSVGELGCSYADGCFTAEEMILCALSRGLASVESELIHGTMAAIGLGYRQVRHLCPEDIDVACHNGPGSSTISGPTESVNAFVKQLKSNGTFAKTVPTNNIAYHSRYIAPAGPKLLEYLKKVILQPKKRSKRWISTSVPEKEWDLMEARFSSAEYHTNNLLNSVLFEEILRMIPNNAVTIEISPHGLLQAILKTSLHSDIINLALTKRNKDNTMLVLSALGKLYNLGYPIAPGKLYPKISYPVSRGTPLISSHIKWEHSADWYVSYSTNRMKQQIGERSFTLNLKSNQYKFLQDFQITDNVIIPPAVYLKLLTDMYSTLILNNTDKSLTLQNIVIRNTLLKVPRNGKISFRIMIFQG</sequence>
<name>A0ABM1J024_POLDO</name>
<organism evidence="2 3">
    <name type="scientific">Polistes dominula</name>
    <name type="common">European paper wasp</name>
    <name type="synonym">Vespa dominula</name>
    <dbReference type="NCBI Taxonomy" id="743375"/>
    <lineage>
        <taxon>Eukaryota</taxon>
        <taxon>Metazoa</taxon>
        <taxon>Ecdysozoa</taxon>
        <taxon>Arthropoda</taxon>
        <taxon>Hexapoda</taxon>
        <taxon>Insecta</taxon>
        <taxon>Pterygota</taxon>
        <taxon>Neoptera</taxon>
        <taxon>Endopterygota</taxon>
        <taxon>Hymenoptera</taxon>
        <taxon>Apocrita</taxon>
        <taxon>Aculeata</taxon>
        <taxon>Vespoidea</taxon>
        <taxon>Vespidae</taxon>
        <taxon>Polistinae</taxon>
        <taxon>Polistini</taxon>
        <taxon>Polistes</taxon>
    </lineage>
</organism>
<dbReference type="SUPFAM" id="SSF52151">
    <property type="entry name" value="FabD/lysophospholipase-like"/>
    <property type="match status" value="1"/>
</dbReference>
<gene>
    <name evidence="3" type="primary">LOC107071370</name>
</gene>
<evidence type="ECO:0000259" key="1">
    <source>
        <dbReference type="PROSITE" id="PS52004"/>
    </source>
</evidence>
<dbReference type="InterPro" id="IPR032821">
    <property type="entry name" value="PKS_assoc"/>
</dbReference>
<dbReference type="InterPro" id="IPR014043">
    <property type="entry name" value="Acyl_transferase_dom"/>
</dbReference>
<dbReference type="Pfam" id="PF16197">
    <property type="entry name" value="KAsynt_C_assoc"/>
    <property type="match status" value="1"/>
</dbReference>
<dbReference type="GeneID" id="107071370"/>
<dbReference type="Pfam" id="PF00109">
    <property type="entry name" value="ketoacyl-synt"/>
    <property type="match status" value="1"/>
</dbReference>
<dbReference type="SMART" id="SM00827">
    <property type="entry name" value="PKS_AT"/>
    <property type="match status" value="1"/>
</dbReference>
<dbReference type="InterPro" id="IPR016036">
    <property type="entry name" value="Malonyl_transacylase_ACP-bd"/>
</dbReference>